<dbReference type="Proteomes" id="UP000237340">
    <property type="component" value="Unassembled WGS sequence"/>
</dbReference>
<proteinExistence type="predicted"/>
<name>A0A2S3ZDZ5_9MICO</name>
<organism evidence="1 2">
    <name type="scientific">Cryobacterium zongtaii</name>
    <dbReference type="NCBI Taxonomy" id="1259217"/>
    <lineage>
        <taxon>Bacteria</taxon>
        <taxon>Bacillati</taxon>
        <taxon>Actinomycetota</taxon>
        <taxon>Actinomycetes</taxon>
        <taxon>Micrococcales</taxon>
        <taxon>Microbacteriaceae</taxon>
        <taxon>Cryobacterium</taxon>
    </lineage>
</organism>
<sequence length="148" mass="15394">MIGGLVSAGLLAGCSLLELRTSSPDEVETANLRISADQISYSFDGYCGVGVKIENLSPTPIKFNESDLAVFDGSSSTEWDLPFGGRAGSVTTEHRGYAIGEFPSIIEPGATATDAFVVYCKEGNTYTVTVTSLDGDSASFDFTSAPGG</sequence>
<reference evidence="1 2" key="1">
    <citation type="submission" date="2018-01" db="EMBL/GenBank/DDBJ databases">
        <title>Cryobacterium sp. nov., from glaciers in China.</title>
        <authorList>
            <person name="Liu Q."/>
            <person name="Xin Y.-H."/>
        </authorList>
    </citation>
    <scope>NUCLEOTIDE SEQUENCE [LARGE SCALE GENOMIC DNA]</scope>
    <source>
        <strain evidence="1 2">TMN-42</strain>
    </source>
</reference>
<gene>
    <name evidence="1" type="ORF">C3B61_11415</name>
</gene>
<dbReference type="EMBL" id="PPXD01000018">
    <property type="protein sequence ID" value="POH64768.1"/>
    <property type="molecule type" value="Genomic_DNA"/>
</dbReference>
<keyword evidence="2" id="KW-1185">Reference proteome</keyword>
<dbReference type="AlphaFoldDB" id="A0A2S3ZDZ5"/>
<accession>A0A2S3ZDZ5</accession>
<evidence type="ECO:0000313" key="2">
    <source>
        <dbReference type="Proteomes" id="UP000237340"/>
    </source>
</evidence>
<comment type="caution">
    <text evidence="1">The sequence shown here is derived from an EMBL/GenBank/DDBJ whole genome shotgun (WGS) entry which is preliminary data.</text>
</comment>
<protein>
    <submittedName>
        <fullName evidence="1">Uncharacterized protein</fullName>
    </submittedName>
</protein>
<evidence type="ECO:0000313" key="1">
    <source>
        <dbReference type="EMBL" id="POH64768.1"/>
    </source>
</evidence>